<keyword evidence="3" id="KW-1185">Reference proteome</keyword>
<feature type="region of interest" description="Disordered" evidence="1">
    <location>
        <begin position="115"/>
        <end position="147"/>
    </location>
</feature>
<accession>A0A8S1DRX5</accession>
<evidence type="ECO:0000313" key="2">
    <source>
        <dbReference type="EMBL" id="CAB3383567.1"/>
    </source>
</evidence>
<name>A0A8S1DRX5_9INSE</name>
<feature type="compositionally biased region" description="Basic and acidic residues" evidence="1">
    <location>
        <begin position="135"/>
        <end position="147"/>
    </location>
</feature>
<comment type="caution">
    <text evidence="2">The sequence shown here is derived from an EMBL/GenBank/DDBJ whole genome shotgun (WGS) entry which is preliminary data.</text>
</comment>
<reference evidence="2 3" key="1">
    <citation type="submission" date="2020-04" db="EMBL/GenBank/DDBJ databases">
        <authorList>
            <person name="Alioto T."/>
            <person name="Alioto T."/>
            <person name="Gomez Garrido J."/>
        </authorList>
    </citation>
    <scope>NUCLEOTIDE SEQUENCE [LARGE SCALE GENOMIC DNA]</scope>
</reference>
<proteinExistence type="predicted"/>
<dbReference type="EMBL" id="CADEPI010000314">
    <property type="protein sequence ID" value="CAB3383567.1"/>
    <property type="molecule type" value="Genomic_DNA"/>
</dbReference>
<sequence length="147" mass="16883">MESIIDGFPDLKIPTEEKKRIIAMLLFAQEKDAKLYRKCCKQLFYCFLTKEEIVTLTAAGSGDRKGVDAKMLDAVKTFMDKHGGTFKSKPKRITDLFNAVKKNIVTSMKYKTDPVFREKQKKSAKESNRKRREAARREREQAARGGN</sequence>
<dbReference type="Proteomes" id="UP000494165">
    <property type="component" value="Unassembled WGS sequence"/>
</dbReference>
<gene>
    <name evidence="2" type="ORF">CLODIP_2_CD03907</name>
</gene>
<evidence type="ECO:0000313" key="3">
    <source>
        <dbReference type="Proteomes" id="UP000494165"/>
    </source>
</evidence>
<protein>
    <submittedName>
        <fullName evidence="2">Uncharacterized protein</fullName>
    </submittedName>
</protein>
<evidence type="ECO:0000256" key="1">
    <source>
        <dbReference type="SAM" id="MobiDB-lite"/>
    </source>
</evidence>
<dbReference type="AlphaFoldDB" id="A0A8S1DRX5"/>
<feature type="compositionally biased region" description="Basic and acidic residues" evidence="1">
    <location>
        <begin position="115"/>
        <end position="127"/>
    </location>
</feature>
<organism evidence="2 3">
    <name type="scientific">Cloeon dipterum</name>
    <dbReference type="NCBI Taxonomy" id="197152"/>
    <lineage>
        <taxon>Eukaryota</taxon>
        <taxon>Metazoa</taxon>
        <taxon>Ecdysozoa</taxon>
        <taxon>Arthropoda</taxon>
        <taxon>Hexapoda</taxon>
        <taxon>Insecta</taxon>
        <taxon>Pterygota</taxon>
        <taxon>Palaeoptera</taxon>
        <taxon>Ephemeroptera</taxon>
        <taxon>Pisciforma</taxon>
        <taxon>Baetidae</taxon>
        <taxon>Cloeon</taxon>
    </lineage>
</organism>